<dbReference type="InterPro" id="IPR035985">
    <property type="entry name" value="Ubiquitin-activating_enz"/>
</dbReference>
<dbReference type="Pfam" id="PF00899">
    <property type="entry name" value="ThiF"/>
    <property type="match status" value="1"/>
</dbReference>
<dbReference type="HOGENOM" id="CLU_013325_10_0_0"/>
<dbReference type="FunCoup" id="D4H789">
    <property type="interactions" value="514"/>
</dbReference>
<dbReference type="GO" id="GO:0016779">
    <property type="term" value="F:nucleotidyltransferase activity"/>
    <property type="evidence" value="ECO:0007669"/>
    <property type="project" value="TreeGrafter"/>
</dbReference>
<dbReference type="CDD" id="cd00757">
    <property type="entry name" value="ThiF_MoeB_HesA_family"/>
    <property type="match status" value="1"/>
</dbReference>
<dbReference type="STRING" id="522772.Dacet_1116"/>
<dbReference type="GO" id="GO:0008641">
    <property type="term" value="F:ubiquitin-like modifier activating enzyme activity"/>
    <property type="evidence" value="ECO:0007669"/>
    <property type="project" value="InterPro"/>
</dbReference>
<dbReference type="Gene3D" id="3.40.50.720">
    <property type="entry name" value="NAD(P)-binding Rossmann-like Domain"/>
    <property type="match status" value="1"/>
</dbReference>
<dbReference type="eggNOG" id="COG0476">
    <property type="taxonomic scope" value="Bacteria"/>
</dbReference>
<dbReference type="GO" id="GO:0005737">
    <property type="term" value="C:cytoplasm"/>
    <property type="evidence" value="ECO:0007669"/>
    <property type="project" value="TreeGrafter"/>
</dbReference>
<dbReference type="PaxDb" id="522772-Dacet_1116"/>
<dbReference type="GO" id="GO:0004792">
    <property type="term" value="F:thiosulfate-cyanide sulfurtransferase activity"/>
    <property type="evidence" value="ECO:0007669"/>
    <property type="project" value="TreeGrafter"/>
</dbReference>
<dbReference type="Proteomes" id="UP000002012">
    <property type="component" value="Chromosome"/>
</dbReference>
<dbReference type="EMBL" id="CP001968">
    <property type="protein sequence ID" value="ADD67888.1"/>
    <property type="molecule type" value="Genomic_DNA"/>
</dbReference>
<protein>
    <submittedName>
        <fullName evidence="2">UBA/THIF-type NAD/FAD binding protein</fullName>
    </submittedName>
</protein>
<feature type="domain" description="THIF-type NAD/FAD binding fold" evidence="1">
    <location>
        <begin position="8"/>
        <end position="240"/>
    </location>
</feature>
<evidence type="ECO:0000313" key="2">
    <source>
        <dbReference type="EMBL" id="ADD67888.1"/>
    </source>
</evidence>
<evidence type="ECO:0000259" key="1">
    <source>
        <dbReference type="Pfam" id="PF00899"/>
    </source>
</evidence>
<dbReference type="AlphaFoldDB" id="D4H789"/>
<proteinExistence type="predicted"/>
<keyword evidence="3" id="KW-1185">Reference proteome</keyword>
<dbReference type="InterPro" id="IPR045886">
    <property type="entry name" value="ThiF/MoeB/HesA"/>
</dbReference>
<dbReference type="SUPFAM" id="SSF69572">
    <property type="entry name" value="Activating enzymes of the ubiquitin-like proteins"/>
    <property type="match status" value="1"/>
</dbReference>
<accession>D4H789</accession>
<sequence length="244" mass="27194">MHDYYERYKRQIMLKDFGREKQDILKNSSVFIGGIGGLGGATAAYLASAGIGRMVISHYGNLTESNMNRQHLMDVNRIGEPRIDIAVENILKINPDIELEMHNIRLNENKAEKFIEGCDVAVSARPNFPERMAMNNACVKLGVPMIEAAMDDMVGYYFNIFPHETACLRCFVSEDVPDWKELGFGVLGAVSGTIGSLAAVEAVKIITKHGTPLKGKMMHIDFNTMRTITPKLKRNPDCPVCGRR</sequence>
<reference evidence="2 3" key="1">
    <citation type="journal article" date="2010" name="Stand. Genomic Sci.">
        <title>Complete genome sequence of Denitrovibrio acetiphilus type strain (N2460).</title>
        <authorList>
            <person name="Kiss H."/>
            <person name="Lang E."/>
            <person name="Lapidus A."/>
            <person name="Copeland A."/>
            <person name="Nolan M."/>
            <person name="Glavina Del Rio T."/>
            <person name="Chen F."/>
            <person name="Lucas S."/>
            <person name="Tice H."/>
            <person name="Cheng J.F."/>
            <person name="Han C."/>
            <person name="Goodwin L."/>
            <person name="Pitluck S."/>
            <person name="Liolios K."/>
            <person name="Pati A."/>
            <person name="Ivanova N."/>
            <person name="Mavromatis K."/>
            <person name="Chen A."/>
            <person name="Palaniappan K."/>
            <person name="Land M."/>
            <person name="Hauser L."/>
            <person name="Chang Y.J."/>
            <person name="Jeffries C.D."/>
            <person name="Detter J.C."/>
            <person name="Brettin T."/>
            <person name="Spring S."/>
            <person name="Rohde M."/>
            <person name="Goker M."/>
            <person name="Woyke T."/>
            <person name="Bristow J."/>
            <person name="Eisen J.A."/>
            <person name="Markowitz V."/>
            <person name="Hugenholtz P."/>
            <person name="Kyrpides N.C."/>
            <person name="Klenk H.P."/>
        </authorList>
    </citation>
    <scope>NUCLEOTIDE SEQUENCE [LARGE SCALE GENOMIC DNA]</scope>
    <source>
        <strain evidence="3">DSM 12809 / NBRC 114555 / N2460</strain>
    </source>
</reference>
<name>D4H789_DENA2</name>
<organism evidence="2 3">
    <name type="scientific">Denitrovibrio acetiphilus (strain DSM 12809 / NBRC 114555 / N2460)</name>
    <dbReference type="NCBI Taxonomy" id="522772"/>
    <lineage>
        <taxon>Bacteria</taxon>
        <taxon>Pseudomonadati</taxon>
        <taxon>Deferribacterota</taxon>
        <taxon>Deferribacteres</taxon>
        <taxon>Deferribacterales</taxon>
        <taxon>Geovibrionaceae</taxon>
        <taxon>Denitrovibrio</taxon>
    </lineage>
</organism>
<dbReference type="InterPro" id="IPR000594">
    <property type="entry name" value="ThiF_NAD_FAD-bd"/>
</dbReference>
<gene>
    <name evidence="2" type="ordered locus">Dacet_1116</name>
</gene>
<evidence type="ECO:0000313" key="3">
    <source>
        <dbReference type="Proteomes" id="UP000002012"/>
    </source>
</evidence>
<dbReference type="InParanoid" id="D4H789"/>
<dbReference type="PANTHER" id="PTHR10953:SF102">
    <property type="entry name" value="ADENYLYLTRANSFERASE AND SULFURTRANSFERASE MOCS3"/>
    <property type="match status" value="1"/>
</dbReference>
<dbReference type="KEGG" id="dap:Dacet_1116"/>
<dbReference type="RefSeq" id="WP_013010412.1">
    <property type="nucleotide sequence ID" value="NC_013943.1"/>
</dbReference>
<dbReference type="PANTHER" id="PTHR10953">
    <property type="entry name" value="UBIQUITIN-ACTIVATING ENZYME E1"/>
    <property type="match status" value="1"/>
</dbReference>